<dbReference type="RefSeq" id="WP_092525129.1">
    <property type="nucleotide sequence ID" value="NZ_FNKO01000002.1"/>
</dbReference>
<organism evidence="2 3">
    <name type="scientific">Actinopolyspora saharensis</name>
    <dbReference type="NCBI Taxonomy" id="995062"/>
    <lineage>
        <taxon>Bacteria</taxon>
        <taxon>Bacillati</taxon>
        <taxon>Actinomycetota</taxon>
        <taxon>Actinomycetes</taxon>
        <taxon>Actinopolysporales</taxon>
        <taxon>Actinopolysporaceae</taxon>
        <taxon>Actinopolyspora</taxon>
    </lineage>
</organism>
<evidence type="ECO:0000313" key="2">
    <source>
        <dbReference type="EMBL" id="SDR03375.1"/>
    </source>
</evidence>
<dbReference type="Pfam" id="PF04149">
    <property type="entry name" value="DUF397"/>
    <property type="match status" value="1"/>
</dbReference>
<dbReference type="Proteomes" id="UP000199301">
    <property type="component" value="Unassembled WGS sequence"/>
</dbReference>
<keyword evidence="3" id="KW-1185">Reference proteome</keyword>
<dbReference type="InterPro" id="IPR007278">
    <property type="entry name" value="DUF397"/>
</dbReference>
<protein>
    <recommendedName>
        <fullName evidence="1">DUF397 domain-containing protein</fullName>
    </recommendedName>
</protein>
<reference evidence="3" key="1">
    <citation type="submission" date="2016-10" db="EMBL/GenBank/DDBJ databases">
        <authorList>
            <person name="Varghese N."/>
            <person name="Submissions S."/>
        </authorList>
    </citation>
    <scope>NUCLEOTIDE SEQUENCE [LARGE SCALE GENOMIC DNA]</scope>
    <source>
        <strain evidence="3">DSM 45459</strain>
    </source>
</reference>
<sequence length="67" mass="7203">MTRELLPNVWHVSSCSANDAHCVEVALTAEAVGVRDAEDRSGGTLVLAPEVWSAFVDRLREGGHARS</sequence>
<dbReference type="AlphaFoldDB" id="A0A1H1FR70"/>
<evidence type="ECO:0000259" key="1">
    <source>
        <dbReference type="Pfam" id="PF04149"/>
    </source>
</evidence>
<name>A0A1H1FR70_9ACTN</name>
<dbReference type="STRING" id="995062.SAMN04489718_3184"/>
<evidence type="ECO:0000313" key="3">
    <source>
        <dbReference type="Proteomes" id="UP000199301"/>
    </source>
</evidence>
<dbReference type="EMBL" id="FNKO01000002">
    <property type="protein sequence ID" value="SDR03375.1"/>
    <property type="molecule type" value="Genomic_DNA"/>
</dbReference>
<feature type="domain" description="DUF397" evidence="1">
    <location>
        <begin position="9"/>
        <end position="60"/>
    </location>
</feature>
<dbReference type="OrthoDB" id="4562195at2"/>
<gene>
    <name evidence="2" type="ORF">SAMN04489718_3184</name>
</gene>
<accession>A0A1H1FR70</accession>
<proteinExistence type="predicted"/>